<reference evidence="3" key="1">
    <citation type="submission" date="2018-05" db="EMBL/GenBank/DDBJ databases">
        <authorList>
            <person name="Lanie J.A."/>
            <person name="Ng W.-L."/>
            <person name="Kazmierczak K.M."/>
            <person name="Andrzejewski T.M."/>
            <person name="Davidsen T.M."/>
            <person name="Wayne K.J."/>
            <person name="Tettelin H."/>
            <person name="Glass J.I."/>
            <person name="Rusch D."/>
            <person name="Podicherti R."/>
            <person name="Tsui H.-C.T."/>
            <person name="Winkler M.E."/>
        </authorList>
    </citation>
    <scope>NUCLEOTIDE SEQUENCE</scope>
</reference>
<feature type="non-terminal residue" evidence="3">
    <location>
        <position position="1"/>
    </location>
</feature>
<dbReference type="Pfam" id="PF10592">
    <property type="entry name" value="AIPR"/>
    <property type="match status" value="1"/>
</dbReference>
<dbReference type="InterPro" id="IPR018891">
    <property type="entry name" value="AIPR_C"/>
</dbReference>
<protein>
    <submittedName>
        <fullName evidence="3">Uncharacterized protein</fullName>
    </submittedName>
</protein>
<sequence length="254" mass="28539">DDSFLEEALTGLVLDTLEEEGLWPDYVIAHYERRGLGLSAWGIESTQRKLYLAITDFSNDDEVKRLGLGDRDARYKRLINFFGKCRDGGINIDEVNPISDLAEIIAEGDRFEDVHLTLVTNRISGGEEHPPQDLDGRTLTFGTCDLETIRRARESGLELEPIDIDFVKRFGSGIPYLQAAATLQGVETYLLFLPGKHLADLYHEFGARLLERNVRSFLMARTKVNRGIRDTLRDAPERFLSYNNGLTATASSVG</sequence>
<proteinExistence type="predicted"/>
<feature type="non-terminal residue" evidence="3">
    <location>
        <position position="254"/>
    </location>
</feature>
<evidence type="ECO:0000259" key="2">
    <source>
        <dbReference type="Pfam" id="PF22879"/>
    </source>
</evidence>
<evidence type="ECO:0000313" key="3">
    <source>
        <dbReference type="EMBL" id="SVE00514.1"/>
    </source>
</evidence>
<feature type="domain" description="Abortive phage infection protein C-terminal" evidence="1">
    <location>
        <begin position="210"/>
        <end position="253"/>
    </location>
</feature>
<dbReference type="AlphaFoldDB" id="A0A382ZYE7"/>
<feature type="domain" description="Abortive infection phage resistance protein N-terminal" evidence="2">
    <location>
        <begin position="10"/>
        <end position="149"/>
    </location>
</feature>
<gene>
    <name evidence="3" type="ORF">METZ01_LOCUS453368</name>
</gene>
<accession>A0A382ZYE7</accession>
<name>A0A382ZYE7_9ZZZZ</name>
<dbReference type="Pfam" id="PF22879">
    <property type="entry name" value="AIPR_N"/>
    <property type="match status" value="1"/>
</dbReference>
<evidence type="ECO:0000259" key="1">
    <source>
        <dbReference type="Pfam" id="PF10592"/>
    </source>
</evidence>
<organism evidence="3">
    <name type="scientific">marine metagenome</name>
    <dbReference type="NCBI Taxonomy" id="408172"/>
    <lineage>
        <taxon>unclassified sequences</taxon>
        <taxon>metagenomes</taxon>
        <taxon>ecological metagenomes</taxon>
    </lineage>
</organism>
<dbReference type="InterPro" id="IPR055101">
    <property type="entry name" value="AIPR_N"/>
</dbReference>
<dbReference type="EMBL" id="UINC01187670">
    <property type="protein sequence ID" value="SVE00514.1"/>
    <property type="molecule type" value="Genomic_DNA"/>
</dbReference>